<keyword evidence="1 3" id="KW-0808">Transferase</keyword>
<dbReference type="Gene3D" id="3.40.50.150">
    <property type="entry name" value="Vaccinia Virus protein VP39"/>
    <property type="match status" value="1"/>
</dbReference>
<dbReference type="SUPFAM" id="SSF53335">
    <property type="entry name" value="S-adenosyl-L-methionine-dependent methyltransferases"/>
    <property type="match status" value="1"/>
</dbReference>
<keyword evidence="3" id="KW-0489">Methyltransferase</keyword>
<dbReference type="PANTHER" id="PTHR43861:SF3">
    <property type="entry name" value="PUTATIVE (AFU_ORTHOLOGUE AFUA_2G14390)-RELATED"/>
    <property type="match status" value="1"/>
</dbReference>
<dbReference type="InterPro" id="IPR041698">
    <property type="entry name" value="Methyltransf_25"/>
</dbReference>
<proteinExistence type="predicted"/>
<evidence type="ECO:0000313" key="3">
    <source>
        <dbReference type="EMBL" id="SCC09242.1"/>
    </source>
</evidence>
<keyword evidence="4" id="KW-1185">Reference proteome</keyword>
<dbReference type="CDD" id="cd02440">
    <property type="entry name" value="AdoMet_MTases"/>
    <property type="match status" value="1"/>
</dbReference>
<dbReference type="AlphaFoldDB" id="A0A0V8HKT6"/>
<dbReference type="GO" id="GO:0032259">
    <property type="term" value="P:methylation"/>
    <property type="evidence" value="ECO:0007669"/>
    <property type="project" value="UniProtKB-KW"/>
</dbReference>
<feature type="domain" description="Methyltransferase" evidence="2">
    <location>
        <begin position="64"/>
        <end position="157"/>
    </location>
</feature>
<protein>
    <submittedName>
        <fullName evidence="3">Methyltransferase domain-containing protein</fullName>
    </submittedName>
</protein>
<dbReference type="GO" id="GO:0008168">
    <property type="term" value="F:methyltransferase activity"/>
    <property type="evidence" value="ECO:0007669"/>
    <property type="project" value="UniProtKB-KW"/>
</dbReference>
<gene>
    <name evidence="3" type="ORF">GA0061094_2431</name>
</gene>
<dbReference type="InterPro" id="IPR029063">
    <property type="entry name" value="SAM-dependent_MTases_sf"/>
</dbReference>
<evidence type="ECO:0000256" key="1">
    <source>
        <dbReference type="ARBA" id="ARBA00022679"/>
    </source>
</evidence>
<organism evidence="3 4">
    <name type="scientific">[Bacillus] enclensis</name>
    <dbReference type="NCBI Taxonomy" id="1402860"/>
    <lineage>
        <taxon>Bacteria</taxon>
        <taxon>Bacillati</taxon>
        <taxon>Bacillota</taxon>
        <taxon>Bacilli</taxon>
        <taxon>Bacillales</taxon>
        <taxon>Bacillaceae</taxon>
        <taxon>Rossellomorea</taxon>
    </lineage>
</organism>
<accession>A0A0V8HKT6</accession>
<evidence type="ECO:0000313" key="4">
    <source>
        <dbReference type="Proteomes" id="UP000181997"/>
    </source>
</evidence>
<dbReference type="PANTHER" id="PTHR43861">
    <property type="entry name" value="TRANS-ACONITATE 2-METHYLTRANSFERASE-RELATED"/>
    <property type="match status" value="1"/>
</dbReference>
<evidence type="ECO:0000259" key="2">
    <source>
        <dbReference type="Pfam" id="PF13649"/>
    </source>
</evidence>
<dbReference type="EMBL" id="FMAU01000002">
    <property type="protein sequence ID" value="SCC09242.1"/>
    <property type="molecule type" value="Genomic_DNA"/>
</dbReference>
<sequence>MMEETVYNQEDLFKMLDSLLREPEGFWTDFYKDRDRDIPFFKNVPDENLVSYHINGILKPGKALELGCGPGRNALYLAKNGWEVDAVDLSTTSLQWAEERAVENGLHINFIHNNIFNLEIAEGAYDFVYDSGCFHHIAPHRRLSYTNVINKALKTGGHIGLTTFCPGGKFGGAVISDWEVYRLGSLQGGLGYDKARLERIFSCYEPVEIRNMIDQDNTSEVFGLSDLMAALFKKL</sequence>
<name>A0A0V8HKT6_9BACI</name>
<dbReference type="Pfam" id="PF13649">
    <property type="entry name" value="Methyltransf_25"/>
    <property type="match status" value="1"/>
</dbReference>
<reference evidence="4" key="1">
    <citation type="submission" date="2016-08" db="EMBL/GenBank/DDBJ databases">
        <authorList>
            <person name="Varghese N."/>
            <person name="Submissions Spin"/>
        </authorList>
    </citation>
    <scope>NUCLEOTIDE SEQUENCE [LARGE SCALE GENOMIC DNA]</scope>
    <source>
        <strain evidence="4">SGD-1123</strain>
    </source>
</reference>
<dbReference type="Proteomes" id="UP000181997">
    <property type="component" value="Unassembled WGS sequence"/>
</dbReference>